<dbReference type="AlphaFoldDB" id="A0A1H4IYF3"/>
<feature type="region of interest" description="Disordered" evidence="1">
    <location>
        <begin position="64"/>
        <end position="110"/>
    </location>
</feature>
<organism evidence="2 3">
    <name type="scientific">Rhodococcus jostii</name>
    <dbReference type="NCBI Taxonomy" id="132919"/>
    <lineage>
        <taxon>Bacteria</taxon>
        <taxon>Bacillati</taxon>
        <taxon>Actinomycetota</taxon>
        <taxon>Actinomycetes</taxon>
        <taxon>Mycobacteriales</taxon>
        <taxon>Nocardiaceae</taxon>
        <taxon>Rhodococcus</taxon>
    </lineage>
</organism>
<protein>
    <submittedName>
        <fullName evidence="2">Uncharacterized protein</fullName>
    </submittedName>
</protein>
<proteinExistence type="predicted"/>
<dbReference type="InterPro" id="IPR046275">
    <property type="entry name" value="DUF6308"/>
</dbReference>
<evidence type="ECO:0000313" key="2">
    <source>
        <dbReference type="EMBL" id="SEB38865.1"/>
    </source>
</evidence>
<dbReference type="EMBL" id="FNTL01000002">
    <property type="protein sequence ID" value="SEB38865.1"/>
    <property type="molecule type" value="Genomic_DNA"/>
</dbReference>
<gene>
    <name evidence="2" type="ORF">SAMN04490220_0638</name>
</gene>
<reference evidence="3" key="1">
    <citation type="submission" date="2016-10" db="EMBL/GenBank/DDBJ databases">
        <authorList>
            <person name="Varghese N."/>
        </authorList>
    </citation>
    <scope>NUCLEOTIDE SEQUENCE [LARGE SCALE GENOMIC DNA]</scope>
    <source>
        <strain evidence="3">DSM 44719</strain>
    </source>
</reference>
<accession>A0A1H4IYF3</accession>
<dbReference type="Pfam" id="PF19827">
    <property type="entry name" value="DUF6308"/>
    <property type="match status" value="2"/>
</dbReference>
<dbReference type="Proteomes" id="UP000183407">
    <property type="component" value="Unassembled WGS sequence"/>
</dbReference>
<evidence type="ECO:0000313" key="3">
    <source>
        <dbReference type="Proteomes" id="UP000183407"/>
    </source>
</evidence>
<sequence length="158" mass="16617">MTLRLPTTLATDSDAAAIAALTKYYGRPYLGDDAYVGAHFDSWSSTGDRAGEADRFTADDLVAAGVPVGTGPTEGGAGDPAHRGGGAERPSGGDRPGPGPGFDEPEPLTPGWPAWDLETALWALPGIGQTKATKLIARKRPRLYPIWGASSRTREEWL</sequence>
<evidence type="ECO:0000256" key="1">
    <source>
        <dbReference type="SAM" id="MobiDB-lite"/>
    </source>
</evidence>
<name>A0A1H4IYF3_RHOJO</name>